<sequence length="126" mass="14196">MQDRTDGVVNLEKGDWVDTKFGSVPLKFLEIPVGLGTTYRPTGQPVIQPFQDTLIAAELAAAYHTYQTEWGTTAPINESHFAEWLIAMVEDTLYYGSDVGQYILQDHDMEFSPEELLVDPFEGKTH</sequence>
<evidence type="ECO:0000313" key="1">
    <source>
        <dbReference type="EMBL" id="KAL0057631.1"/>
    </source>
</evidence>
<comment type="caution">
    <text evidence="1">The sequence shown here is derived from an EMBL/GenBank/DDBJ whole genome shotgun (WGS) entry which is preliminary data.</text>
</comment>
<protein>
    <submittedName>
        <fullName evidence="1">Uncharacterized protein</fullName>
    </submittedName>
</protein>
<reference evidence="1 2" key="1">
    <citation type="submission" date="2024-05" db="EMBL/GenBank/DDBJ databases">
        <title>A draft genome resource for the thread blight pathogen Marasmius tenuissimus strain MS-2.</title>
        <authorList>
            <person name="Yulfo-Soto G.E."/>
            <person name="Baruah I.K."/>
            <person name="Amoako-Attah I."/>
            <person name="Bukari Y."/>
            <person name="Meinhardt L.W."/>
            <person name="Bailey B.A."/>
            <person name="Cohen S.P."/>
        </authorList>
    </citation>
    <scope>NUCLEOTIDE SEQUENCE [LARGE SCALE GENOMIC DNA]</scope>
    <source>
        <strain evidence="1 2">MS-2</strain>
    </source>
</reference>
<evidence type="ECO:0000313" key="2">
    <source>
        <dbReference type="Proteomes" id="UP001437256"/>
    </source>
</evidence>
<name>A0ABR2Z9R3_9AGAR</name>
<gene>
    <name evidence="1" type="ORF">AAF712_015722</name>
</gene>
<dbReference type="EMBL" id="JBBXMP010000476">
    <property type="protein sequence ID" value="KAL0057631.1"/>
    <property type="molecule type" value="Genomic_DNA"/>
</dbReference>
<dbReference type="Proteomes" id="UP001437256">
    <property type="component" value="Unassembled WGS sequence"/>
</dbReference>
<accession>A0ABR2Z9R3</accession>
<proteinExistence type="predicted"/>
<organism evidence="1 2">
    <name type="scientific">Marasmius tenuissimus</name>
    <dbReference type="NCBI Taxonomy" id="585030"/>
    <lineage>
        <taxon>Eukaryota</taxon>
        <taxon>Fungi</taxon>
        <taxon>Dikarya</taxon>
        <taxon>Basidiomycota</taxon>
        <taxon>Agaricomycotina</taxon>
        <taxon>Agaricomycetes</taxon>
        <taxon>Agaricomycetidae</taxon>
        <taxon>Agaricales</taxon>
        <taxon>Marasmiineae</taxon>
        <taxon>Marasmiaceae</taxon>
        <taxon>Marasmius</taxon>
    </lineage>
</organism>
<keyword evidence="2" id="KW-1185">Reference proteome</keyword>